<evidence type="ECO:0000256" key="1">
    <source>
        <dbReference type="SAM" id="MobiDB-lite"/>
    </source>
</evidence>
<name>A0A4Q7DIF2_9PROT</name>
<feature type="chain" id="PRO_5020809066" evidence="2">
    <location>
        <begin position="22"/>
        <end position="384"/>
    </location>
</feature>
<evidence type="ECO:0000313" key="4">
    <source>
        <dbReference type="Proteomes" id="UP000293550"/>
    </source>
</evidence>
<organism evidence="3 4">
    <name type="scientific">Candidatus Finniella inopinata</name>
    <dbReference type="NCBI Taxonomy" id="1696036"/>
    <lineage>
        <taxon>Bacteria</taxon>
        <taxon>Pseudomonadati</taxon>
        <taxon>Pseudomonadota</taxon>
        <taxon>Alphaproteobacteria</taxon>
        <taxon>Holosporales</taxon>
        <taxon>Candidatus Paracaedibacteraceae</taxon>
        <taxon>Candidatus Finniella</taxon>
    </lineage>
</organism>
<dbReference type="EMBL" id="SCFB01000005">
    <property type="protein sequence ID" value="RZI46140.1"/>
    <property type="molecule type" value="Genomic_DNA"/>
</dbReference>
<gene>
    <name evidence="3" type="ORF">EQU50_04185</name>
</gene>
<evidence type="ECO:0000256" key="2">
    <source>
        <dbReference type="SAM" id="SignalP"/>
    </source>
</evidence>
<keyword evidence="2" id="KW-0732">Signal</keyword>
<protein>
    <submittedName>
        <fullName evidence="3">Uncharacterized protein</fullName>
    </submittedName>
</protein>
<reference evidence="3 4" key="1">
    <citation type="submission" date="2018-10" db="EMBL/GenBank/DDBJ databases">
        <title>An updated phylogeny of the Alphaproteobacteria reveals that the parasitic Rickettsiales and Holosporales have independent origins.</title>
        <authorList>
            <person name="Munoz-Gomez S.A."/>
            <person name="Hess S."/>
            <person name="Burger G."/>
            <person name="Lang B.F."/>
            <person name="Susko E."/>
            <person name="Slamovits C.H."/>
            <person name="Roger A.J."/>
        </authorList>
    </citation>
    <scope>NUCLEOTIDE SEQUENCE [LARGE SCALE GENOMIC DNA]</scope>
    <source>
        <strain evidence="3">HOLO01</strain>
    </source>
</reference>
<feature type="signal peptide" evidence="2">
    <location>
        <begin position="1"/>
        <end position="21"/>
    </location>
</feature>
<feature type="region of interest" description="Disordered" evidence="1">
    <location>
        <begin position="55"/>
        <end position="85"/>
    </location>
</feature>
<dbReference type="Proteomes" id="UP000293550">
    <property type="component" value="Unassembled WGS sequence"/>
</dbReference>
<dbReference type="RefSeq" id="WP_130153893.1">
    <property type="nucleotide sequence ID" value="NZ_SCFB01000005.1"/>
</dbReference>
<keyword evidence="4" id="KW-1185">Reference proteome</keyword>
<comment type="caution">
    <text evidence="3">The sequence shown here is derived from an EMBL/GenBank/DDBJ whole genome shotgun (WGS) entry which is preliminary data.</text>
</comment>
<feature type="compositionally biased region" description="Polar residues" evidence="1">
    <location>
        <begin position="55"/>
        <end position="71"/>
    </location>
</feature>
<evidence type="ECO:0000313" key="3">
    <source>
        <dbReference type="EMBL" id="RZI46140.1"/>
    </source>
</evidence>
<accession>A0A4Q7DIF2</accession>
<sequence length="384" mass="43224">MSLFKHIAFIAGLLGATAVSAFDSDYPIYAHPNQIGACLTYGNPWGSQYNNLSSTQRQYTTPNHSTQTIGQHSRPVSAADASGSDVSHDASFMAPGGPVADHLLACQIRNRSLEHRHQIIDRQITATWEMLRNNASPNLFADIGKAISGYFYENVYIAPAKCSEAILKTTGETYGETLSLLRDFQRKMKRDGKIADPLTFLLECEGLRSEHKLVAIVAGVGFQPPKSDDISEDEKSRRWDYFEEHFGSRARIFMRELQDALPKSIQRKKASLLYNMLTKVSASLIYNIFTYQAPQRSPASKLTDDLLRNVLEFAYGPLKYSLDTTLFLRARLLCSIPTQMEFSKKWWAENTREARYQSEEQVYVAAGNPATSFHQAFMKKYGQG</sequence>
<proteinExistence type="predicted"/>
<dbReference type="AlphaFoldDB" id="A0A4Q7DIF2"/>